<comment type="caution">
    <text evidence="3">The sequence shown here is derived from an EMBL/GenBank/DDBJ whole genome shotgun (WGS) entry which is preliminary data.</text>
</comment>
<dbReference type="EMBL" id="VUJU01011440">
    <property type="protein sequence ID" value="KAF0711014.1"/>
    <property type="molecule type" value="Genomic_DNA"/>
</dbReference>
<keyword evidence="4" id="KW-1185">Reference proteome</keyword>
<dbReference type="Pfam" id="PF21789">
    <property type="entry name" value="TNP-like_RNaseH_C"/>
    <property type="match status" value="1"/>
</dbReference>
<evidence type="ECO:0008006" key="5">
    <source>
        <dbReference type="Google" id="ProtNLM"/>
    </source>
</evidence>
<organism evidence="3 4">
    <name type="scientific">Aphis craccivora</name>
    <name type="common">Cowpea aphid</name>
    <dbReference type="NCBI Taxonomy" id="307492"/>
    <lineage>
        <taxon>Eukaryota</taxon>
        <taxon>Metazoa</taxon>
        <taxon>Ecdysozoa</taxon>
        <taxon>Arthropoda</taxon>
        <taxon>Hexapoda</taxon>
        <taxon>Insecta</taxon>
        <taxon>Pterygota</taxon>
        <taxon>Neoptera</taxon>
        <taxon>Paraneoptera</taxon>
        <taxon>Hemiptera</taxon>
        <taxon>Sternorrhyncha</taxon>
        <taxon>Aphidomorpha</taxon>
        <taxon>Aphidoidea</taxon>
        <taxon>Aphididae</taxon>
        <taxon>Aphidini</taxon>
        <taxon>Aphis</taxon>
        <taxon>Aphis</taxon>
    </lineage>
</organism>
<evidence type="ECO:0000313" key="4">
    <source>
        <dbReference type="Proteomes" id="UP000478052"/>
    </source>
</evidence>
<dbReference type="PANTHER" id="PTHR47577:SF2">
    <property type="entry name" value="THAP DOMAIN CONTAINING 9"/>
    <property type="match status" value="1"/>
</dbReference>
<sequence>MLNTLSLKFAYKISNVKIAAQLLSSSTAKTLQYLKNNNYKQFSGCESNKIIPFIRNLFNLKFENKFLFKFNKKTFILGFAATVFQDHIELLFGCIRQRYGGNNNPNVIQFKTALKQILLKNSVTCSSHGNCNTFDDDATISIFSFKYNQNCNAHYFIMFCANL</sequence>
<dbReference type="InterPro" id="IPR048367">
    <property type="entry name" value="TNP-like_RNaseH_C"/>
</dbReference>
<accession>A0A6G0VV07</accession>
<protein>
    <recommendedName>
        <fullName evidence="5">THAP-type domain-containing protein</fullName>
    </recommendedName>
</protein>
<dbReference type="InterPro" id="IPR048366">
    <property type="entry name" value="TNP-like_GBD"/>
</dbReference>
<gene>
    <name evidence="3" type="ORF">FWK35_00024452</name>
</gene>
<reference evidence="3 4" key="1">
    <citation type="submission" date="2019-08" db="EMBL/GenBank/DDBJ databases">
        <title>Whole genome of Aphis craccivora.</title>
        <authorList>
            <person name="Voronova N.V."/>
            <person name="Shulinski R.S."/>
            <person name="Bandarenka Y.V."/>
            <person name="Zhorov D.G."/>
            <person name="Warner D."/>
        </authorList>
    </citation>
    <scope>NUCLEOTIDE SEQUENCE [LARGE SCALE GENOMIC DNA]</scope>
    <source>
        <strain evidence="3">180601</strain>
        <tissue evidence="3">Whole Body</tissue>
    </source>
</reference>
<feature type="domain" description="Transposable element P transposase-like RNase H C-terminal" evidence="2">
    <location>
        <begin position="85"/>
        <end position="113"/>
    </location>
</feature>
<feature type="domain" description="Transposable element P transposase-like GTP-binding insertion" evidence="1">
    <location>
        <begin position="8"/>
        <end position="56"/>
    </location>
</feature>
<proteinExistence type="predicted"/>
<name>A0A6G0VV07_APHCR</name>
<dbReference type="AlphaFoldDB" id="A0A6G0VV07"/>
<dbReference type="Pfam" id="PF21788">
    <property type="entry name" value="TNP-like_GBD"/>
    <property type="match status" value="1"/>
</dbReference>
<evidence type="ECO:0000313" key="3">
    <source>
        <dbReference type="EMBL" id="KAF0711014.1"/>
    </source>
</evidence>
<evidence type="ECO:0000259" key="1">
    <source>
        <dbReference type="Pfam" id="PF21788"/>
    </source>
</evidence>
<dbReference type="Proteomes" id="UP000478052">
    <property type="component" value="Unassembled WGS sequence"/>
</dbReference>
<dbReference type="PANTHER" id="PTHR47577">
    <property type="entry name" value="THAP DOMAIN-CONTAINING PROTEIN 6"/>
    <property type="match status" value="1"/>
</dbReference>
<dbReference type="OrthoDB" id="7440550at2759"/>
<evidence type="ECO:0000259" key="2">
    <source>
        <dbReference type="Pfam" id="PF21789"/>
    </source>
</evidence>